<protein>
    <submittedName>
        <fullName evidence="2">Uncharacterized protein</fullName>
    </submittedName>
</protein>
<feature type="signal peptide" evidence="1">
    <location>
        <begin position="1"/>
        <end position="23"/>
    </location>
</feature>
<keyword evidence="3" id="KW-1185">Reference proteome</keyword>
<keyword evidence="1" id="KW-0732">Signal</keyword>
<organism evidence="2 3">
    <name type="scientific">Spirosoma sordidisoli</name>
    <dbReference type="NCBI Taxonomy" id="2502893"/>
    <lineage>
        <taxon>Bacteria</taxon>
        <taxon>Pseudomonadati</taxon>
        <taxon>Bacteroidota</taxon>
        <taxon>Cytophagia</taxon>
        <taxon>Cytophagales</taxon>
        <taxon>Cytophagaceae</taxon>
        <taxon>Spirosoma</taxon>
    </lineage>
</organism>
<dbReference type="AlphaFoldDB" id="A0A4Q2UF62"/>
<evidence type="ECO:0000256" key="1">
    <source>
        <dbReference type="SAM" id="SignalP"/>
    </source>
</evidence>
<gene>
    <name evidence="2" type="ORF">EQG79_20905</name>
</gene>
<accession>A0A4Q2UF62</accession>
<dbReference type="EMBL" id="SBLB01000006">
    <property type="protein sequence ID" value="RYC67923.1"/>
    <property type="molecule type" value="Genomic_DNA"/>
</dbReference>
<comment type="caution">
    <text evidence="2">The sequence shown here is derived from an EMBL/GenBank/DDBJ whole genome shotgun (WGS) entry which is preliminary data.</text>
</comment>
<dbReference type="RefSeq" id="WP_077921206.1">
    <property type="nucleotide sequence ID" value="NZ_SBLB01000006.1"/>
</dbReference>
<reference evidence="2 3" key="1">
    <citation type="submission" date="2019-01" db="EMBL/GenBank/DDBJ databases">
        <title>Spirosoma flava sp. nov., a propanil-degrading bacterium isolated from herbicide-contaminated soil.</title>
        <authorList>
            <person name="Zhang L."/>
            <person name="Jiang J.-D."/>
        </authorList>
    </citation>
    <scope>NUCLEOTIDE SEQUENCE [LARGE SCALE GENOMIC DNA]</scope>
    <source>
        <strain evidence="2 3">TY50</strain>
    </source>
</reference>
<dbReference type="PROSITE" id="PS51257">
    <property type="entry name" value="PROKAR_LIPOPROTEIN"/>
    <property type="match status" value="1"/>
</dbReference>
<name>A0A4Q2UF62_9BACT</name>
<sequence length="133" mass="14740">MKTINVIASVLFLLVAISSCTPKMNFVPSQIVPAATGEVRVKKDKNKNFVVDVNVRNLAEPKRLDPPRDTYVVWMESGRDAAKKLGQIRPASRNLKARLTTTETTKPDNVFITAEDNADVLYPGGQTVLTTRR</sequence>
<proteinExistence type="predicted"/>
<evidence type="ECO:0000313" key="2">
    <source>
        <dbReference type="EMBL" id="RYC67923.1"/>
    </source>
</evidence>
<feature type="chain" id="PRO_5020940734" evidence="1">
    <location>
        <begin position="24"/>
        <end position="133"/>
    </location>
</feature>
<dbReference type="Proteomes" id="UP000290407">
    <property type="component" value="Unassembled WGS sequence"/>
</dbReference>
<evidence type="ECO:0000313" key="3">
    <source>
        <dbReference type="Proteomes" id="UP000290407"/>
    </source>
</evidence>